<evidence type="ECO:0000259" key="12">
    <source>
        <dbReference type="PROSITE" id="PS50879"/>
    </source>
</evidence>
<organism evidence="13 14">
    <name type="scientific">Aedoeadaptatus ivorii</name>
    <dbReference type="NCBI Taxonomy" id="54006"/>
    <lineage>
        <taxon>Bacteria</taxon>
        <taxon>Bacillati</taxon>
        <taxon>Bacillota</taxon>
        <taxon>Tissierellia</taxon>
        <taxon>Tissierellales</taxon>
        <taxon>Peptoniphilaceae</taxon>
        <taxon>Aedoeadaptatus</taxon>
    </lineage>
</organism>
<keyword evidence="7" id="KW-0540">Nuclease</keyword>
<dbReference type="KEGG" id="piv:NCTC13079_00332"/>
<dbReference type="EC" id="3.1.26.4" evidence="5"/>
<dbReference type="AlphaFoldDB" id="A0A3S5F7T3"/>
<comment type="cofactor">
    <cofactor evidence="2">
        <name>Mg(2+)</name>
        <dbReference type="ChEBI" id="CHEBI:18420"/>
    </cofactor>
</comment>
<dbReference type="Gene3D" id="3.30.420.10">
    <property type="entry name" value="Ribonuclease H-like superfamily/Ribonuclease H"/>
    <property type="match status" value="1"/>
</dbReference>
<dbReference type="InterPro" id="IPR011320">
    <property type="entry name" value="RNase_H1_N"/>
</dbReference>
<gene>
    <name evidence="13" type="primary">rnhA</name>
    <name evidence="13" type="ORF">NCTC13079_00332</name>
</gene>
<dbReference type="GO" id="GO:0003676">
    <property type="term" value="F:nucleic acid binding"/>
    <property type="evidence" value="ECO:0007669"/>
    <property type="project" value="InterPro"/>
</dbReference>
<dbReference type="PROSITE" id="PS50879">
    <property type="entry name" value="RNASE_H_1"/>
    <property type="match status" value="1"/>
</dbReference>
<keyword evidence="8" id="KW-0479">Metal-binding</keyword>
<dbReference type="InterPro" id="IPR037056">
    <property type="entry name" value="RNase_H1_N_sf"/>
</dbReference>
<dbReference type="SUPFAM" id="SSF53098">
    <property type="entry name" value="Ribonuclease H-like"/>
    <property type="match status" value="1"/>
</dbReference>
<dbReference type="RefSeq" id="WP_126464793.1">
    <property type="nucleotide sequence ID" value="NZ_JAUSWF010000002.1"/>
</dbReference>
<comment type="function">
    <text evidence="3">Endonuclease that specifically degrades the RNA of RNA-DNA hybrids.</text>
</comment>
<evidence type="ECO:0000256" key="8">
    <source>
        <dbReference type="ARBA" id="ARBA00022723"/>
    </source>
</evidence>
<keyword evidence="9" id="KW-0255">Endonuclease</keyword>
<dbReference type="OrthoDB" id="9811552at2"/>
<dbReference type="GO" id="GO:0004523">
    <property type="term" value="F:RNA-DNA hybrid ribonuclease activity"/>
    <property type="evidence" value="ECO:0007669"/>
    <property type="project" value="UniProtKB-EC"/>
</dbReference>
<dbReference type="InterPro" id="IPR009027">
    <property type="entry name" value="Ribosomal_bL9/RNase_H1_N"/>
</dbReference>
<dbReference type="Gene3D" id="3.40.970.10">
    <property type="entry name" value="Ribonuclease H1, N-terminal domain"/>
    <property type="match status" value="1"/>
</dbReference>
<comment type="similarity">
    <text evidence="4">Belongs to the RNase H family.</text>
</comment>
<evidence type="ECO:0000256" key="11">
    <source>
        <dbReference type="ARBA" id="ARBA00022842"/>
    </source>
</evidence>
<dbReference type="CDD" id="cd09277">
    <property type="entry name" value="RNase_HI_bacteria_like"/>
    <property type="match status" value="1"/>
</dbReference>
<evidence type="ECO:0000256" key="2">
    <source>
        <dbReference type="ARBA" id="ARBA00001946"/>
    </source>
</evidence>
<dbReference type="FunFam" id="3.40.970.10:FF:000002">
    <property type="entry name" value="Ribonuclease H"/>
    <property type="match status" value="1"/>
</dbReference>
<evidence type="ECO:0000256" key="10">
    <source>
        <dbReference type="ARBA" id="ARBA00022801"/>
    </source>
</evidence>
<dbReference type="GO" id="GO:0043137">
    <property type="term" value="P:DNA replication, removal of RNA primer"/>
    <property type="evidence" value="ECO:0007669"/>
    <property type="project" value="TreeGrafter"/>
</dbReference>
<evidence type="ECO:0000256" key="7">
    <source>
        <dbReference type="ARBA" id="ARBA00022722"/>
    </source>
</evidence>
<keyword evidence="14" id="KW-1185">Reference proteome</keyword>
<dbReference type="GO" id="GO:0046872">
    <property type="term" value="F:metal ion binding"/>
    <property type="evidence" value="ECO:0007669"/>
    <property type="project" value="UniProtKB-KW"/>
</dbReference>
<feature type="domain" description="RNase H type-1" evidence="12">
    <location>
        <begin position="56"/>
        <end position="192"/>
    </location>
</feature>
<dbReference type="Pfam" id="PF00075">
    <property type="entry name" value="RNase_H"/>
    <property type="match status" value="1"/>
</dbReference>
<proteinExistence type="inferred from homology"/>
<evidence type="ECO:0000256" key="1">
    <source>
        <dbReference type="ARBA" id="ARBA00000077"/>
    </source>
</evidence>
<evidence type="ECO:0000256" key="4">
    <source>
        <dbReference type="ARBA" id="ARBA00005300"/>
    </source>
</evidence>
<keyword evidence="11" id="KW-0460">Magnesium</keyword>
<keyword evidence="10 13" id="KW-0378">Hydrolase</keyword>
<dbReference type="PANTHER" id="PTHR10642:SF26">
    <property type="entry name" value="RIBONUCLEASE H1"/>
    <property type="match status" value="1"/>
</dbReference>
<dbReference type="InterPro" id="IPR012337">
    <property type="entry name" value="RNaseH-like_sf"/>
</dbReference>
<dbReference type="Proteomes" id="UP000269544">
    <property type="component" value="Chromosome"/>
</dbReference>
<name>A0A3S5F7T3_9FIRM</name>
<dbReference type="PANTHER" id="PTHR10642">
    <property type="entry name" value="RIBONUCLEASE H1"/>
    <property type="match status" value="1"/>
</dbReference>
<evidence type="ECO:0000256" key="5">
    <source>
        <dbReference type="ARBA" id="ARBA00012180"/>
    </source>
</evidence>
<dbReference type="InterPro" id="IPR002156">
    <property type="entry name" value="RNaseH_domain"/>
</dbReference>
<dbReference type="InterPro" id="IPR050092">
    <property type="entry name" value="RNase_H"/>
</dbReference>
<dbReference type="InterPro" id="IPR036397">
    <property type="entry name" value="RNaseH_sf"/>
</dbReference>
<reference evidence="13 14" key="1">
    <citation type="submission" date="2018-12" db="EMBL/GenBank/DDBJ databases">
        <authorList>
            <consortium name="Pathogen Informatics"/>
        </authorList>
    </citation>
    <scope>NUCLEOTIDE SEQUENCE [LARGE SCALE GENOMIC DNA]</scope>
    <source>
        <strain evidence="13 14">NCTC13079</strain>
    </source>
</reference>
<accession>A0A3S5F7T3</accession>
<evidence type="ECO:0000313" key="13">
    <source>
        <dbReference type="EMBL" id="VEJ34803.1"/>
    </source>
</evidence>
<sequence length="192" mass="21571">MKKKFYAVRKGKTPGIYEDWDSCKAQVHGVKGAVYKSFATRAEAEAFLSPADAPTQDDGLIAYVDGSYRHADKSYSYGVVLLDGEMRREYSRRFSGEMAEMRNVAGEILGARKAMEEAIALGYDRLILHYDYAGIEHWAKGEWKRNKKGTAEYKTFYDSVKDALSVRFVKVAAHTGVEENERADALAKAAEF</sequence>
<comment type="catalytic activity">
    <reaction evidence="1">
        <text>Endonucleolytic cleavage to 5'-phosphomonoester.</text>
        <dbReference type="EC" id="3.1.26.4"/>
    </reaction>
</comment>
<evidence type="ECO:0000256" key="6">
    <source>
        <dbReference type="ARBA" id="ARBA00017721"/>
    </source>
</evidence>
<dbReference type="SUPFAM" id="SSF55658">
    <property type="entry name" value="L9 N-domain-like"/>
    <property type="match status" value="1"/>
</dbReference>
<protein>
    <recommendedName>
        <fullName evidence="6">Ribonuclease H</fullName>
        <ecNumber evidence="5">3.1.26.4</ecNumber>
    </recommendedName>
</protein>
<dbReference type="EMBL" id="LR134523">
    <property type="protein sequence ID" value="VEJ34803.1"/>
    <property type="molecule type" value="Genomic_DNA"/>
</dbReference>
<dbReference type="Pfam" id="PF01693">
    <property type="entry name" value="Cauli_VI"/>
    <property type="match status" value="1"/>
</dbReference>
<evidence type="ECO:0000256" key="3">
    <source>
        <dbReference type="ARBA" id="ARBA00004065"/>
    </source>
</evidence>
<evidence type="ECO:0000313" key="14">
    <source>
        <dbReference type="Proteomes" id="UP000269544"/>
    </source>
</evidence>
<evidence type="ECO:0000256" key="9">
    <source>
        <dbReference type="ARBA" id="ARBA00022759"/>
    </source>
</evidence>